<dbReference type="Pfam" id="PF03922">
    <property type="entry name" value="OmpW"/>
    <property type="match status" value="1"/>
</dbReference>
<dbReference type="InterPro" id="IPR005618">
    <property type="entry name" value="OMPW"/>
</dbReference>
<evidence type="ECO:0000256" key="2">
    <source>
        <dbReference type="SAM" id="SignalP"/>
    </source>
</evidence>
<sequence length="231" mass="24889">MARFIPHALCAAALLALCGTASAQWTVRGGLSHIAPHSSATDAVGPMLPGPPSGISIDVQNKSTLFLSVAYGFHPNMEFELALGYPPTHDVNAKIAPWLPPHIVAFDGRKVAEVRQIAPTLFFNYKFGDAASRWRPFVGVGLNYTNFDKRTSTAANNALNGGPTDIRLSDSWGLAGQVGLSYRINERWSITGAVATARVKSKLTTRTAGVQREIDIRFHPVVLTVNAGYTF</sequence>
<name>A0A420K9D0_9BURK</name>
<keyword evidence="2" id="KW-0732">Signal</keyword>
<accession>A0A420K9D0</accession>
<dbReference type="AlphaFoldDB" id="A0A420K9D0"/>
<dbReference type="EMBL" id="NKDB02000003">
    <property type="protein sequence ID" value="RKJ95384.1"/>
    <property type="molecule type" value="Genomic_DNA"/>
</dbReference>
<dbReference type="GO" id="GO:0055085">
    <property type="term" value="P:transmembrane transport"/>
    <property type="evidence" value="ECO:0007669"/>
    <property type="project" value="TreeGrafter"/>
</dbReference>
<dbReference type="Proteomes" id="UP000216225">
    <property type="component" value="Unassembled WGS sequence"/>
</dbReference>
<evidence type="ECO:0000256" key="1">
    <source>
        <dbReference type="ARBA" id="ARBA00004442"/>
    </source>
</evidence>
<dbReference type="InterPro" id="IPR011250">
    <property type="entry name" value="OMP/PagP_B-barrel"/>
</dbReference>
<protein>
    <recommendedName>
        <fullName evidence="5">OmpW family protein</fullName>
    </recommendedName>
</protein>
<dbReference type="GO" id="GO:0009279">
    <property type="term" value="C:cell outer membrane"/>
    <property type="evidence" value="ECO:0007669"/>
    <property type="project" value="UniProtKB-SubCell"/>
</dbReference>
<feature type="signal peptide" evidence="2">
    <location>
        <begin position="1"/>
        <end position="23"/>
    </location>
</feature>
<evidence type="ECO:0000313" key="3">
    <source>
        <dbReference type="EMBL" id="RKJ95384.1"/>
    </source>
</evidence>
<proteinExistence type="predicted"/>
<gene>
    <name evidence="3" type="ORF">CE154_015715</name>
</gene>
<organism evidence="3 4">
    <name type="scientific">Alicycliphilus denitrificans</name>
    <dbReference type="NCBI Taxonomy" id="179636"/>
    <lineage>
        <taxon>Bacteria</taxon>
        <taxon>Pseudomonadati</taxon>
        <taxon>Pseudomonadota</taxon>
        <taxon>Betaproteobacteria</taxon>
        <taxon>Burkholderiales</taxon>
        <taxon>Comamonadaceae</taxon>
        <taxon>Alicycliphilus</taxon>
    </lineage>
</organism>
<comment type="subcellular location">
    <subcellularLocation>
        <location evidence="1">Cell outer membrane</location>
    </subcellularLocation>
</comment>
<feature type="chain" id="PRO_5019400399" description="OmpW family protein" evidence="2">
    <location>
        <begin position="24"/>
        <end position="231"/>
    </location>
</feature>
<evidence type="ECO:0000313" key="4">
    <source>
        <dbReference type="Proteomes" id="UP000216225"/>
    </source>
</evidence>
<reference evidence="3 4" key="1">
    <citation type="submission" date="2018-09" db="EMBL/GenBank/DDBJ databases">
        <title>Genome comparison of Alicycliphilus sp. BQ1, a polyurethanolytic bacterium, with its closest phylogenetic relatives Alicycliphilus denitrificans BC and K601, unable to attack polyurethane.</title>
        <authorList>
            <person name="Loza-Tavera H."/>
            <person name="Lozano L."/>
            <person name="Cevallos M."/>
            <person name="Maya-Lucas O."/>
            <person name="Garcia-Mena J."/>
            <person name="Hernandez J."/>
        </authorList>
    </citation>
    <scope>NUCLEOTIDE SEQUENCE [LARGE SCALE GENOMIC DNA]</scope>
    <source>
        <strain evidence="3 4">BQ1</strain>
    </source>
</reference>
<evidence type="ECO:0008006" key="5">
    <source>
        <dbReference type="Google" id="ProtNLM"/>
    </source>
</evidence>
<dbReference type="SUPFAM" id="SSF56925">
    <property type="entry name" value="OMPA-like"/>
    <property type="match status" value="1"/>
</dbReference>
<dbReference type="PANTHER" id="PTHR36920:SF1">
    <property type="entry name" value="OUTER MEMBRANE PROTEIN W"/>
    <property type="match status" value="1"/>
</dbReference>
<dbReference type="Gene3D" id="2.40.160.20">
    <property type="match status" value="1"/>
</dbReference>
<comment type="caution">
    <text evidence="3">The sequence shown here is derived from an EMBL/GenBank/DDBJ whole genome shotgun (WGS) entry which is preliminary data.</text>
</comment>
<dbReference type="PANTHER" id="PTHR36920">
    <property type="match status" value="1"/>
</dbReference>
<dbReference type="RefSeq" id="WP_094439250.1">
    <property type="nucleotide sequence ID" value="NZ_AP024172.1"/>
</dbReference>